<dbReference type="SUPFAM" id="SSF54211">
    <property type="entry name" value="Ribosomal protein S5 domain 2-like"/>
    <property type="match status" value="1"/>
</dbReference>
<keyword evidence="5" id="KW-0694">RNA-binding</keyword>
<dbReference type="GO" id="GO:0004526">
    <property type="term" value="F:ribonuclease P activity"/>
    <property type="evidence" value="ECO:0007669"/>
    <property type="project" value="UniProtKB-EC"/>
</dbReference>
<proteinExistence type="predicted"/>
<dbReference type="EMBL" id="JBHSJH010000002">
    <property type="protein sequence ID" value="MFC4892316.1"/>
    <property type="molecule type" value="Genomic_DNA"/>
</dbReference>
<reference evidence="8" key="1">
    <citation type="journal article" date="2019" name="Int. J. Syst. Evol. Microbiol.">
        <title>The Global Catalogue of Microorganisms (GCM) 10K type strain sequencing project: providing services to taxonomists for standard genome sequencing and annotation.</title>
        <authorList>
            <consortium name="The Broad Institute Genomics Platform"/>
            <consortium name="The Broad Institute Genome Sequencing Center for Infectious Disease"/>
            <person name="Wu L."/>
            <person name="Ma J."/>
        </authorList>
    </citation>
    <scope>NUCLEOTIDE SEQUENCE [LARGE SCALE GENOMIC DNA]</scope>
    <source>
        <strain evidence="8">CGMCC 1.13718</strain>
    </source>
</reference>
<evidence type="ECO:0000256" key="6">
    <source>
        <dbReference type="NCBIfam" id="TIGR00188"/>
    </source>
</evidence>
<evidence type="ECO:0000313" key="8">
    <source>
        <dbReference type="Proteomes" id="UP001595926"/>
    </source>
</evidence>
<accession>A0ABV9TBX4</accession>
<evidence type="ECO:0000256" key="4">
    <source>
        <dbReference type="ARBA" id="ARBA00022801"/>
    </source>
</evidence>
<protein>
    <recommendedName>
        <fullName evidence="6">Ribonuclease P protein component</fullName>
        <ecNumber evidence="6">3.1.26.5</ecNumber>
    </recommendedName>
</protein>
<evidence type="ECO:0000256" key="3">
    <source>
        <dbReference type="ARBA" id="ARBA00022759"/>
    </source>
</evidence>
<keyword evidence="3" id="KW-0255">Endonuclease</keyword>
<keyword evidence="1" id="KW-0819">tRNA processing</keyword>
<dbReference type="InterPro" id="IPR014721">
    <property type="entry name" value="Ribsml_uS5_D2-typ_fold_subgr"/>
</dbReference>
<dbReference type="EC" id="3.1.26.5" evidence="6"/>
<keyword evidence="2" id="KW-0540">Nuclease</keyword>
<dbReference type="InterPro" id="IPR020568">
    <property type="entry name" value="Ribosomal_Su5_D2-typ_SF"/>
</dbReference>
<dbReference type="Proteomes" id="UP001595926">
    <property type="component" value="Unassembled WGS sequence"/>
</dbReference>
<evidence type="ECO:0000313" key="7">
    <source>
        <dbReference type="EMBL" id="MFC4892316.1"/>
    </source>
</evidence>
<sequence>MQHNCCLQKNNILGSDEVKEAFANVQDKISTEHFTFLIALRQEETAGVCVIIAKKNVKKAFKRNLCRRLIKESFRLNKGGFSQKSLLVIAKRSAANATKESLWASIEKFYQTLEKLS</sequence>
<dbReference type="PANTHER" id="PTHR33992:SF1">
    <property type="entry name" value="RIBONUCLEASE P PROTEIN COMPONENT"/>
    <property type="match status" value="1"/>
</dbReference>
<keyword evidence="4 7" id="KW-0378">Hydrolase</keyword>
<evidence type="ECO:0000256" key="2">
    <source>
        <dbReference type="ARBA" id="ARBA00022722"/>
    </source>
</evidence>
<dbReference type="Pfam" id="PF00825">
    <property type="entry name" value="Ribonuclease_P"/>
    <property type="match status" value="1"/>
</dbReference>
<dbReference type="NCBIfam" id="TIGR00188">
    <property type="entry name" value="rnpA"/>
    <property type="match status" value="1"/>
</dbReference>
<dbReference type="Gene3D" id="3.30.230.10">
    <property type="match status" value="1"/>
</dbReference>
<evidence type="ECO:0000256" key="1">
    <source>
        <dbReference type="ARBA" id="ARBA00022694"/>
    </source>
</evidence>
<dbReference type="PANTHER" id="PTHR33992">
    <property type="entry name" value="RIBONUCLEASE P PROTEIN COMPONENT"/>
    <property type="match status" value="1"/>
</dbReference>
<comment type="caution">
    <text evidence="7">The sequence shown here is derived from an EMBL/GenBank/DDBJ whole genome shotgun (WGS) entry which is preliminary data.</text>
</comment>
<keyword evidence="8" id="KW-1185">Reference proteome</keyword>
<organism evidence="7 8">
    <name type="scientific">Pseudofrancisella aestuarii</name>
    <dbReference type="NCBI Taxonomy" id="2670347"/>
    <lineage>
        <taxon>Bacteria</taxon>
        <taxon>Pseudomonadati</taxon>
        <taxon>Pseudomonadota</taxon>
        <taxon>Gammaproteobacteria</taxon>
        <taxon>Thiotrichales</taxon>
        <taxon>Francisellaceae</taxon>
        <taxon>Pseudofrancisella</taxon>
    </lineage>
</organism>
<evidence type="ECO:0000256" key="5">
    <source>
        <dbReference type="ARBA" id="ARBA00022884"/>
    </source>
</evidence>
<dbReference type="RefSeq" id="WP_119329725.1">
    <property type="nucleotide sequence ID" value="NZ_JBHSJH010000002.1"/>
</dbReference>
<gene>
    <name evidence="7" type="primary">rnpA</name>
    <name evidence="7" type="ORF">ACFPDQ_04560</name>
</gene>
<dbReference type="InterPro" id="IPR000100">
    <property type="entry name" value="RNase_P"/>
</dbReference>
<name>A0ABV9TBX4_9GAMM</name>